<gene>
    <name evidence="8 10" type="primary">mobA</name>
    <name evidence="10" type="ORF">FCL42_10610</name>
</gene>
<dbReference type="PANTHER" id="PTHR19136:SF81">
    <property type="entry name" value="MOLYBDENUM COFACTOR GUANYLYLTRANSFERASE"/>
    <property type="match status" value="1"/>
</dbReference>
<proteinExistence type="inferred from homology"/>
<comment type="caution">
    <text evidence="8">Lacks conserved residue(s) required for the propagation of feature annotation.</text>
</comment>
<evidence type="ECO:0000259" key="9">
    <source>
        <dbReference type="Pfam" id="PF12804"/>
    </source>
</evidence>
<keyword evidence="2 8" id="KW-0808">Transferase</keyword>
<dbReference type="GO" id="GO:0046872">
    <property type="term" value="F:metal ion binding"/>
    <property type="evidence" value="ECO:0007669"/>
    <property type="project" value="UniProtKB-KW"/>
</dbReference>
<evidence type="ECO:0000256" key="2">
    <source>
        <dbReference type="ARBA" id="ARBA00022679"/>
    </source>
</evidence>
<evidence type="ECO:0000256" key="8">
    <source>
        <dbReference type="HAMAP-Rule" id="MF_00316"/>
    </source>
</evidence>
<dbReference type="Proteomes" id="UP000305675">
    <property type="component" value="Unassembled WGS sequence"/>
</dbReference>
<keyword evidence="10" id="KW-0548">Nucleotidyltransferase</keyword>
<dbReference type="GO" id="GO:0061603">
    <property type="term" value="F:molybdenum cofactor guanylyltransferase activity"/>
    <property type="evidence" value="ECO:0007669"/>
    <property type="project" value="UniProtKB-EC"/>
</dbReference>
<dbReference type="GO" id="GO:0005737">
    <property type="term" value="C:cytoplasm"/>
    <property type="evidence" value="ECO:0007669"/>
    <property type="project" value="UniProtKB-SubCell"/>
</dbReference>
<keyword evidence="4 8" id="KW-0547">Nucleotide-binding</keyword>
<dbReference type="EC" id="2.7.7.77" evidence="8"/>
<accession>A0A4U1BQF2</accession>
<feature type="domain" description="MobA-like NTP transferase" evidence="9">
    <location>
        <begin position="11"/>
        <end position="162"/>
    </location>
</feature>
<dbReference type="NCBIfam" id="TIGR02665">
    <property type="entry name" value="molyb_mobA"/>
    <property type="match status" value="1"/>
</dbReference>
<comment type="domain">
    <text evidence="8">The N-terminal domain determines nucleotide recognition and specific binding, while the C-terminal domain determines the specific binding to the target protein.</text>
</comment>
<sequence length="203" mass="22531">MSDTQSQISLAVLAGGKARRMGGDDKGLVTIAGKAMIEHVLAKYAPKVADVQIIANRNQDKYQAFGHPVYGDQMEGFQGPLAGMRTALSHCQTPLLLVVPCDAPMLPDDLIERMHQQMETEQSDIAVACDEQREHSVVLMMRRTVLESLDEFLSNGDRKILLWYNQRPLSKVMFSGLSNAFANINTVEQLSELEPQLQSKKDS</sequence>
<dbReference type="AlphaFoldDB" id="A0A4U1BQF2"/>
<feature type="binding site" evidence="8">
    <location>
        <position position="102"/>
    </location>
    <ligand>
        <name>GTP</name>
        <dbReference type="ChEBI" id="CHEBI:37565"/>
    </ligand>
</feature>
<keyword evidence="1 8" id="KW-0963">Cytoplasm</keyword>
<protein>
    <recommendedName>
        <fullName evidence="8">Molybdenum cofactor guanylyltransferase</fullName>
        <shortName evidence="8">MoCo guanylyltransferase</shortName>
        <ecNumber evidence="8">2.7.7.77</ecNumber>
    </recommendedName>
    <alternativeName>
        <fullName evidence="8">GTP:molybdopterin guanylyltransferase</fullName>
    </alternativeName>
    <alternativeName>
        <fullName evidence="8">Mo-MPT guanylyltransferase</fullName>
    </alternativeName>
    <alternativeName>
        <fullName evidence="8">Molybdopterin guanylyltransferase</fullName>
    </alternativeName>
    <alternativeName>
        <fullName evidence="8">Molybdopterin-guanine dinucleotide synthase</fullName>
        <shortName evidence="8">MGD synthase</shortName>
    </alternativeName>
</protein>
<evidence type="ECO:0000256" key="7">
    <source>
        <dbReference type="ARBA" id="ARBA00023150"/>
    </source>
</evidence>
<evidence type="ECO:0000256" key="1">
    <source>
        <dbReference type="ARBA" id="ARBA00022490"/>
    </source>
</evidence>
<dbReference type="InterPro" id="IPR025877">
    <property type="entry name" value="MobA-like_NTP_Trfase"/>
</dbReference>
<keyword evidence="3 8" id="KW-0479">Metal-binding</keyword>
<name>A0A4U1BQF2_9GAMM</name>
<dbReference type="GO" id="GO:1902758">
    <property type="term" value="P:bis(molybdopterin guanine dinucleotide)molybdenum biosynthetic process"/>
    <property type="evidence" value="ECO:0007669"/>
    <property type="project" value="TreeGrafter"/>
</dbReference>
<dbReference type="HAMAP" id="MF_00316">
    <property type="entry name" value="MobA"/>
    <property type="match status" value="1"/>
</dbReference>
<evidence type="ECO:0000256" key="3">
    <source>
        <dbReference type="ARBA" id="ARBA00022723"/>
    </source>
</evidence>
<comment type="catalytic activity">
    <reaction evidence="8">
        <text>Mo-molybdopterin + GTP + H(+) = Mo-molybdopterin guanine dinucleotide + diphosphate</text>
        <dbReference type="Rhea" id="RHEA:34243"/>
        <dbReference type="ChEBI" id="CHEBI:15378"/>
        <dbReference type="ChEBI" id="CHEBI:33019"/>
        <dbReference type="ChEBI" id="CHEBI:37565"/>
        <dbReference type="ChEBI" id="CHEBI:71302"/>
        <dbReference type="ChEBI" id="CHEBI:71310"/>
        <dbReference type="EC" id="2.7.7.77"/>
    </reaction>
</comment>
<feature type="binding site" evidence="8">
    <location>
        <position position="72"/>
    </location>
    <ligand>
        <name>GTP</name>
        <dbReference type="ChEBI" id="CHEBI:37565"/>
    </ligand>
</feature>
<dbReference type="EMBL" id="SWCJ01000006">
    <property type="protein sequence ID" value="TKB55007.1"/>
    <property type="molecule type" value="Genomic_DNA"/>
</dbReference>
<dbReference type="Pfam" id="PF12804">
    <property type="entry name" value="NTP_transf_3"/>
    <property type="match status" value="1"/>
</dbReference>
<comment type="subunit">
    <text evidence="8">Monomer.</text>
</comment>
<organism evidence="10 11">
    <name type="scientific">Ferrimonas aestuarii</name>
    <dbReference type="NCBI Taxonomy" id="2569539"/>
    <lineage>
        <taxon>Bacteria</taxon>
        <taxon>Pseudomonadati</taxon>
        <taxon>Pseudomonadota</taxon>
        <taxon>Gammaproteobacteria</taxon>
        <taxon>Alteromonadales</taxon>
        <taxon>Ferrimonadaceae</taxon>
        <taxon>Ferrimonas</taxon>
    </lineage>
</organism>
<comment type="cofactor">
    <cofactor evidence="8">
        <name>Mg(2+)</name>
        <dbReference type="ChEBI" id="CHEBI:18420"/>
    </cofactor>
</comment>
<comment type="caution">
    <text evidence="10">The sequence shown here is derived from an EMBL/GenBank/DDBJ whole genome shotgun (WGS) entry which is preliminary data.</text>
</comment>
<evidence type="ECO:0000313" key="11">
    <source>
        <dbReference type="Proteomes" id="UP000305675"/>
    </source>
</evidence>
<dbReference type="PANTHER" id="PTHR19136">
    <property type="entry name" value="MOLYBDENUM COFACTOR GUANYLYLTRANSFERASE"/>
    <property type="match status" value="1"/>
</dbReference>
<evidence type="ECO:0000256" key="6">
    <source>
        <dbReference type="ARBA" id="ARBA00023134"/>
    </source>
</evidence>
<feature type="binding site" evidence="8">
    <location>
        <position position="26"/>
    </location>
    <ligand>
        <name>GTP</name>
        <dbReference type="ChEBI" id="CHEBI:37565"/>
    </ligand>
</feature>
<dbReference type="RefSeq" id="WP_136863393.1">
    <property type="nucleotide sequence ID" value="NZ_SWCJ01000006.1"/>
</dbReference>
<comment type="subcellular location">
    <subcellularLocation>
        <location evidence="8">Cytoplasm</location>
    </subcellularLocation>
</comment>
<dbReference type="OrthoDB" id="9788394at2"/>
<evidence type="ECO:0000256" key="4">
    <source>
        <dbReference type="ARBA" id="ARBA00022741"/>
    </source>
</evidence>
<keyword evidence="6 8" id="KW-0342">GTP-binding</keyword>
<comment type="similarity">
    <text evidence="8">Belongs to the MobA family.</text>
</comment>
<keyword evidence="7 8" id="KW-0501">Molybdenum cofactor biosynthesis</keyword>
<evidence type="ECO:0000256" key="5">
    <source>
        <dbReference type="ARBA" id="ARBA00022842"/>
    </source>
</evidence>
<comment type="function">
    <text evidence="8">Transfers a GMP moiety from GTP to Mo-molybdopterin (Mo-MPT) cofactor (Moco or molybdenum cofactor) to form Mo-molybdopterin guanine dinucleotide (Mo-MGD) cofactor.</text>
</comment>
<feature type="binding site" evidence="8">
    <location>
        <position position="102"/>
    </location>
    <ligand>
        <name>Mg(2+)</name>
        <dbReference type="ChEBI" id="CHEBI:18420"/>
    </ligand>
</feature>
<dbReference type="GO" id="GO:0005525">
    <property type="term" value="F:GTP binding"/>
    <property type="evidence" value="ECO:0007669"/>
    <property type="project" value="UniProtKB-UniRule"/>
</dbReference>
<dbReference type="CDD" id="cd02503">
    <property type="entry name" value="MobA"/>
    <property type="match status" value="1"/>
</dbReference>
<dbReference type="InterPro" id="IPR013482">
    <property type="entry name" value="Molybde_CF_guanTrfase"/>
</dbReference>
<reference evidence="10 11" key="1">
    <citation type="submission" date="2019-04" db="EMBL/GenBank/DDBJ databases">
        <authorList>
            <person name="Hwang J.C."/>
        </authorList>
    </citation>
    <scope>NUCLEOTIDE SEQUENCE [LARGE SCALE GENOMIC DNA]</scope>
    <source>
        <strain evidence="10 11">IMCC35002</strain>
    </source>
</reference>
<dbReference type="InterPro" id="IPR029044">
    <property type="entry name" value="Nucleotide-diphossugar_trans"/>
</dbReference>
<evidence type="ECO:0000313" key="10">
    <source>
        <dbReference type="EMBL" id="TKB55007.1"/>
    </source>
</evidence>
<dbReference type="SUPFAM" id="SSF53448">
    <property type="entry name" value="Nucleotide-diphospho-sugar transferases"/>
    <property type="match status" value="1"/>
</dbReference>
<keyword evidence="11" id="KW-1185">Reference proteome</keyword>
<keyword evidence="5 8" id="KW-0460">Magnesium</keyword>
<dbReference type="Gene3D" id="3.90.550.10">
    <property type="entry name" value="Spore Coat Polysaccharide Biosynthesis Protein SpsA, Chain A"/>
    <property type="match status" value="1"/>
</dbReference>
<feature type="binding site" evidence="8">
    <location>
        <begin position="13"/>
        <end position="15"/>
    </location>
    <ligand>
        <name>GTP</name>
        <dbReference type="ChEBI" id="CHEBI:37565"/>
    </ligand>
</feature>